<accession>A0A160TZE8</accession>
<dbReference type="EMBL" id="CZQD01000018">
    <property type="protein sequence ID" value="CUS56087.1"/>
    <property type="molecule type" value="Genomic_DNA"/>
</dbReference>
<feature type="transmembrane region" description="Helical" evidence="1">
    <location>
        <begin position="274"/>
        <end position="291"/>
    </location>
</feature>
<protein>
    <recommendedName>
        <fullName evidence="3">OpgC protein</fullName>
    </recommendedName>
</protein>
<feature type="transmembrane region" description="Helical" evidence="1">
    <location>
        <begin position="129"/>
        <end position="151"/>
    </location>
</feature>
<dbReference type="AlphaFoldDB" id="A0A160TZE8"/>
<feature type="transmembrane region" description="Helical" evidence="1">
    <location>
        <begin position="78"/>
        <end position="98"/>
    </location>
</feature>
<dbReference type="InterPro" id="IPR014550">
    <property type="entry name" value="UCP028704_OpgC"/>
</dbReference>
<gene>
    <name evidence="2" type="ORF">MGWOODY_Hyp2545</name>
</gene>
<organism evidence="2">
    <name type="scientific">hydrothermal vent metagenome</name>
    <dbReference type="NCBI Taxonomy" id="652676"/>
    <lineage>
        <taxon>unclassified sequences</taxon>
        <taxon>metagenomes</taxon>
        <taxon>ecological metagenomes</taxon>
    </lineage>
</organism>
<evidence type="ECO:0000313" key="2">
    <source>
        <dbReference type="EMBL" id="CUS56087.1"/>
    </source>
</evidence>
<sequence>MHIDGARGYLLIAMFIAHFNFTHWTPVIRFHHGNFSPVWDGEFFVLLSGFVCALSYLRPFSKGGMVACELAVLKRLRWVYLYQIIVALSMLYLFVSAWPMRLDSQYVPDLETPLFVQSLQVFTFAKQPLYLGILILYMMLMLFIPVGLWLLETKRTRLFFGILAACWLVAAAGFDQAVLGWIFAHVFDTRPFLSLTGIFNPLSYAVIFYGGFYLGYRYKTEGWDHFKSSILPTSYPVFYAALAITVAFAVAEAGRGMLGSPEWLVEPKRRNVSGIGLISLAAISYIFYFLLNREDLAKPLMWARAVVDSVLRFPPLVMVGRNSLFVYSGHVVAVFTASYFILSNGFEDNRIVVMVVQICALAALLGAARLKKRYLPALP</sequence>
<keyword evidence="1" id="KW-0472">Membrane</keyword>
<dbReference type="Pfam" id="PF10129">
    <property type="entry name" value="OpgC_C"/>
    <property type="match status" value="1"/>
</dbReference>
<feature type="transmembrane region" description="Helical" evidence="1">
    <location>
        <begin position="237"/>
        <end position="254"/>
    </location>
</feature>
<dbReference type="PANTHER" id="PTHR38592">
    <property type="entry name" value="BLL4819 PROTEIN"/>
    <property type="match status" value="1"/>
</dbReference>
<dbReference type="PANTHER" id="PTHR38592:SF3">
    <property type="entry name" value="BLL4819 PROTEIN"/>
    <property type="match status" value="1"/>
</dbReference>
<name>A0A160TZE8_9ZZZZ</name>
<feature type="transmembrane region" description="Helical" evidence="1">
    <location>
        <begin position="351"/>
        <end position="370"/>
    </location>
</feature>
<evidence type="ECO:0000256" key="1">
    <source>
        <dbReference type="SAM" id="Phobius"/>
    </source>
</evidence>
<proteinExistence type="predicted"/>
<feature type="transmembrane region" description="Helical" evidence="1">
    <location>
        <begin position="324"/>
        <end position="345"/>
    </location>
</feature>
<feature type="transmembrane region" description="Helical" evidence="1">
    <location>
        <begin position="7"/>
        <end position="26"/>
    </location>
</feature>
<keyword evidence="1" id="KW-1133">Transmembrane helix</keyword>
<keyword evidence="1" id="KW-0812">Transmembrane</keyword>
<feature type="transmembrane region" description="Helical" evidence="1">
    <location>
        <begin position="158"/>
        <end position="183"/>
    </location>
</feature>
<feature type="transmembrane region" description="Helical" evidence="1">
    <location>
        <begin position="38"/>
        <end position="57"/>
    </location>
</feature>
<reference evidence="2" key="1">
    <citation type="submission" date="2015-10" db="EMBL/GenBank/DDBJ databases">
        <authorList>
            <person name="Gilbert D.G."/>
        </authorList>
    </citation>
    <scope>NUCLEOTIDE SEQUENCE</scope>
</reference>
<feature type="transmembrane region" description="Helical" evidence="1">
    <location>
        <begin position="195"/>
        <end position="216"/>
    </location>
</feature>
<evidence type="ECO:0008006" key="3">
    <source>
        <dbReference type="Google" id="ProtNLM"/>
    </source>
</evidence>